<dbReference type="FunFam" id="1.10.1200.10:FF:000003">
    <property type="entry name" value="Acyl carrier protein"/>
    <property type="match status" value="1"/>
</dbReference>
<dbReference type="UniPathway" id="UPA00094"/>
<evidence type="ECO:0000256" key="5">
    <source>
        <dbReference type="ARBA" id="ARBA00022553"/>
    </source>
</evidence>
<evidence type="ECO:0000256" key="7">
    <source>
        <dbReference type="ARBA" id="ARBA00023098"/>
    </source>
</evidence>
<dbReference type="InterPro" id="IPR003231">
    <property type="entry name" value="ACP"/>
</dbReference>
<evidence type="ECO:0000259" key="11">
    <source>
        <dbReference type="PROSITE" id="PS50075"/>
    </source>
</evidence>
<evidence type="ECO:0000256" key="6">
    <source>
        <dbReference type="ARBA" id="ARBA00022832"/>
    </source>
</evidence>
<reference evidence="12" key="2">
    <citation type="submission" date="2019-04" db="EMBL/GenBank/DDBJ databases">
        <authorList>
            <person name="Pasella M."/>
        </authorList>
    </citation>
    <scope>NUCLEOTIDE SEQUENCE</scope>
    <source>
        <strain evidence="12">PD1141</strain>
    </source>
</reference>
<dbReference type="Pfam" id="PF00550">
    <property type="entry name" value="PP-binding"/>
    <property type="match status" value="1"/>
</dbReference>
<dbReference type="PROSITE" id="PS50075">
    <property type="entry name" value="CARRIER"/>
    <property type="match status" value="1"/>
</dbReference>
<organism evidence="12">
    <name type="scientific">Inkyuleea mariana</name>
    <dbReference type="NCBI Taxonomy" id="123988"/>
    <lineage>
        <taxon>Eukaryota</taxon>
        <taxon>Rhodophyta</taxon>
        <taxon>Florideophyceae</taxon>
        <taxon>Rhodymeniophycidae</taxon>
        <taxon>Ceramiales</taxon>
        <taxon>Ceramiaceae</taxon>
        <taxon>Inkyuleea</taxon>
    </lineage>
</organism>
<name>A0A4D6X2S2_9FLOR</name>
<evidence type="ECO:0000256" key="1">
    <source>
        <dbReference type="ARBA" id="ARBA00005194"/>
    </source>
</evidence>
<comment type="PTM">
    <text evidence="9">4'-phosphopantetheine is transferred from CoA to a specific serine of apo-ACP by AcpS. This modification is essential for activity because fatty acids are bound in thioester linkage to the sulfhydryl of the prosthetic group.</text>
</comment>
<keyword evidence="3 9" id="KW-0596">Phosphopantetheine</keyword>
<keyword evidence="9" id="KW-0963">Cytoplasm</keyword>
<dbReference type="HAMAP" id="MF_01217">
    <property type="entry name" value="Acyl_carrier"/>
    <property type="match status" value="1"/>
</dbReference>
<dbReference type="GO" id="GO:0000036">
    <property type="term" value="F:acyl carrier activity"/>
    <property type="evidence" value="ECO:0007669"/>
    <property type="project" value="UniProtKB-UniRule"/>
</dbReference>
<comment type="pathway">
    <text evidence="1 9">Lipid metabolism; fatty acid biosynthesis.</text>
</comment>
<keyword evidence="6 9" id="KW-0276">Fatty acid metabolism</keyword>
<dbReference type="InterPro" id="IPR006162">
    <property type="entry name" value="Ppantetheine_attach_site"/>
</dbReference>
<dbReference type="GO" id="GO:0005739">
    <property type="term" value="C:mitochondrion"/>
    <property type="evidence" value="ECO:0007669"/>
    <property type="project" value="UniProtKB-ARBA"/>
</dbReference>
<dbReference type="NCBIfam" id="NF002150">
    <property type="entry name" value="PRK00982.1-4"/>
    <property type="match status" value="1"/>
</dbReference>
<dbReference type="NCBIfam" id="TIGR00517">
    <property type="entry name" value="acyl_carrier"/>
    <property type="match status" value="1"/>
</dbReference>
<comment type="function">
    <text evidence="9 10">Carrier of the growing fatty acid chain in fatty acid biosynthesis.</text>
</comment>
<comment type="subcellular location">
    <subcellularLocation>
        <location evidence="9">Cytoplasm</location>
    </subcellularLocation>
</comment>
<dbReference type="NCBIfam" id="NF002148">
    <property type="entry name" value="PRK00982.1-2"/>
    <property type="match status" value="1"/>
</dbReference>
<keyword evidence="7 9" id="KW-0443">Lipid metabolism</keyword>
<evidence type="ECO:0000256" key="4">
    <source>
        <dbReference type="ARBA" id="ARBA00022516"/>
    </source>
</evidence>
<geneLocation type="plastid" evidence="12"/>
<keyword evidence="4 9" id="KW-0444">Lipid biosynthesis</keyword>
<comment type="similarity">
    <text evidence="2 9">Belongs to the acyl carrier protein (ACP) family.</text>
</comment>
<keyword evidence="12" id="KW-0934">Plastid</keyword>
<evidence type="ECO:0000256" key="9">
    <source>
        <dbReference type="HAMAP-Rule" id="MF_01217"/>
    </source>
</evidence>
<dbReference type="GO" id="GO:0009245">
    <property type="term" value="P:lipid A biosynthetic process"/>
    <property type="evidence" value="ECO:0007669"/>
    <property type="project" value="TreeGrafter"/>
</dbReference>
<dbReference type="GO" id="GO:0000035">
    <property type="term" value="F:acyl binding"/>
    <property type="evidence" value="ECO:0007669"/>
    <property type="project" value="TreeGrafter"/>
</dbReference>
<dbReference type="EMBL" id="MK814743">
    <property type="protein sequence ID" value="QCI09128.1"/>
    <property type="molecule type" value="Genomic_DNA"/>
</dbReference>
<evidence type="ECO:0000256" key="3">
    <source>
        <dbReference type="ARBA" id="ARBA00022450"/>
    </source>
</evidence>
<dbReference type="InterPro" id="IPR036736">
    <property type="entry name" value="ACP-like_sf"/>
</dbReference>
<evidence type="ECO:0000256" key="10">
    <source>
        <dbReference type="RuleBase" id="RU000722"/>
    </source>
</evidence>
<accession>A0A4D6X2S2</accession>
<dbReference type="PANTHER" id="PTHR20863">
    <property type="entry name" value="ACYL CARRIER PROTEIN"/>
    <property type="match status" value="1"/>
</dbReference>
<proteinExistence type="inferred from homology"/>
<sequence>MSSQDLQEKIFQKVRCIVAQQLGVTEDQVTLEANFANDLGADSLDTVELVMAIEEEFSITIPDEYAEQIATLNQAVQFIREAVAVKEAK</sequence>
<keyword evidence="8 9" id="KW-0275">Fatty acid biosynthesis</keyword>
<evidence type="ECO:0000256" key="8">
    <source>
        <dbReference type="ARBA" id="ARBA00023160"/>
    </source>
</evidence>
<dbReference type="InterPro" id="IPR009081">
    <property type="entry name" value="PP-bd_ACP"/>
</dbReference>
<dbReference type="AlphaFoldDB" id="A0A4D6X2S2"/>
<evidence type="ECO:0000256" key="2">
    <source>
        <dbReference type="ARBA" id="ARBA00010930"/>
    </source>
</evidence>
<protein>
    <recommendedName>
        <fullName evidence="9 10">Acyl carrier protein</fullName>
        <shortName evidence="9">ACP</shortName>
    </recommendedName>
</protein>
<feature type="domain" description="Carrier" evidence="11">
    <location>
        <begin position="8"/>
        <end position="83"/>
    </location>
</feature>
<gene>
    <name evidence="9 12" type="primary">acpP</name>
</gene>
<dbReference type="SUPFAM" id="SSF47336">
    <property type="entry name" value="ACP-like"/>
    <property type="match status" value="1"/>
</dbReference>
<dbReference type="GO" id="GO:0005829">
    <property type="term" value="C:cytosol"/>
    <property type="evidence" value="ECO:0007669"/>
    <property type="project" value="TreeGrafter"/>
</dbReference>
<reference evidence="12" key="1">
    <citation type="journal article" date="2019" name="Mol. Phylogenet. Evol.">
        <title>Morphological evolution and classification of the red algal order Ceramiales inferred using plastid phylogenomics.</title>
        <authorList>
            <person name="Diaz-Tapia P."/>
            <person name="Pasella M.M."/>
            <person name="Verbruggen H."/>
            <person name="Maggs C.A."/>
        </authorList>
    </citation>
    <scope>NUCLEOTIDE SEQUENCE</scope>
    <source>
        <strain evidence="12">PD1141</strain>
    </source>
</reference>
<feature type="modified residue" description="O-(pantetheine 4'-phosphoryl)serine" evidence="9">
    <location>
        <position position="43"/>
    </location>
</feature>
<dbReference type="GO" id="GO:0016020">
    <property type="term" value="C:membrane"/>
    <property type="evidence" value="ECO:0007669"/>
    <property type="project" value="GOC"/>
</dbReference>
<dbReference type="PROSITE" id="PS00012">
    <property type="entry name" value="PHOSPHOPANTETHEINE"/>
    <property type="match status" value="1"/>
</dbReference>
<evidence type="ECO:0000313" key="12">
    <source>
        <dbReference type="EMBL" id="QCI09128.1"/>
    </source>
</evidence>
<dbReference type="Gene3D" id="1.10.1200.10">
    <property type="entry name" value="ACP-like"/>
    <property type="match status" value="1"/>
</dbReference>
<dbReference type="NCBIfam" id="NF002151">
    <property type="entry name" value="PRK00982.1-5"/>
    <property type="match status" value="1"/>
</dbReference>
<keyword evidence="5 9" id="KW-0597">Phosphoprotein</keyword>
<dbReference type="PANTHER" id="PTHR20863:SF76">
    <property type="entry name" value="CARRIER DOMAIN-CONTAINING PROTEIN"/>
    <property type="match status" value="1"/>
</dbReference>